<evidence type="ECO:0000259" key="1">
    <source>
        <dbReference type="Pfam" id="PF19569"/>
    </source>
</evidence>
<feature type="domain" description="START-like" evidence="1">
    <location>
        <begin position="3"/>
        <end position="129"/>
    </location>
</feature>
<evidence type="ECO:0000313" key="2">
    <source>
        <dbReference type="EMBL" id="KGF50701.1"/>
    </source>
</evidence>
<gene>
    <name evidence="2" type="ORF">HMPREF0661_04820</name>
</gene>
<protein>
    <recommendedName>
        <fullName evidence="1">START-like domain-containing protein</fullName>
    </recommendedName>
</protein>
<dbReference type="Proteomes" id="UP000029578">
    <property type="component" value="Unassembled WGS sequence"/>
</dbReference>
<dbReference type="RefSeq" id="WP_036863770.1">
    <property type="nucleotide sequence ID" value="NZ_JRNS01000257.1"/>
</dbReference>
<dbReference type="Pfam" id="PF19569">
    <property type="entry name" value="START_2"/>
    <property type="match status" value="1"/>
</dbReference>
<name>A0A096AVD7_9BACT</name>
<dbReference type="InterPro" id="IPR045736">
    <property type="entry name" value="START_2"/>
</dbReference>
<proteinExistence type="predicted"/>
<dbReference type="SUPFAM" id="SSF55961">
    <property type="entry name" value="Bet v1-like"/>
    <property type="match status" value="1"/>
</dbReference>
<dbReference type="AlphaFoldDB" id="A0A096AVD7"/>
<dbReference type="InterPro" id="IPR023393">
    <property type="entry name" value="START-like_dom_sf"/>
</dbReference>
<organism evidence="2 3">
    <name type="scientific">Prevotella melaninogenica DNF00666</name>
    <dbReference type="NCBI Taxonomy" id="1401073"/>
    <lineage>
        <taxon>Bacteria</taxon>
        <taxon>Pseudomonadati</taxon>
        <taxon>Bacteroidota</taxon>
        <taxon>Bacteroidia</taxon>
        <taxon>Bacteroidales</taxon>
        <taxon>Prevotellaceae</taxon>
        <taxon>Prevotella</taxon>
    </lineage>
</organism>
<evidence type="ECO:0000313" key="3">
    <source>
        <dbReference type="Proteomes" id="UP000029578"/>
    </source>
</evidence>
<dbReference type="EMBL" id="JRNS01000257">
    <property type="protein sequence ID" value="KGF50701.1"/>
    <property type="molecule type" value="Genomic_DNA"/>
</dbReference>
<reference evidence="2 3" key="1">
    <citation type="submission" date="2014-07" db="EMBL/GenBank/DDBJ databases">
        <authorList>
            <person name="McCorrison J."/>
            <person name="Sanka R."/>
            <person name="Torralba M."/>
            <person name="Gillis M."/>
            <person name="Haft D.H."/>
            <person name="Methe B."/>
            <person name="Sutton G."/>
            <person name="Nelson K.E."/>
        </authorList>
    </citation>
    <scope>NUCLEOTIDE SEQUENCE [LARGE SCALE GENOMIC DNA]</scope>
    <source>
        <strain evidence="2 3">DNF00666</strain>
    </source>
</reference>
<comment type="caution">
    <text evidence="2">The sequence shown here is derived from an EMBL/GenBank/DDBJ whole genome shotgun (WGS) entry which is preliminary data.</text>
</comment>
<accession>A0A096AVD7</accession>
<sequence>MSKKIELEYELKTRSGSAVWALISTPIGLMKWLADEVTIDEDVATFIWGDPLREHDTHTATVVEMVKNNYIRFHWDSSDSDSYWEMKMFHSEIAGNYHLLVTDFAEDDEVEGLEQLWNQNIDRLHRITGM</sequence>
<dbReference type="Gene3D" id="3.30.530.20">
    <property type="match status" value="1"/>
</dbReference>